<keyword evidence="4 5" id="KW-0472">Membrane</keyword>
<dbReference type="GO" id="GO:0016020">
    <property type="term" value="C:membrane"/>
    <property type="evidence" value="ECO:0007669"/>
    <property type="project" value="UniProtKB-SubCell"/>
</dbReference>
<dbReference type="SUPFAM" id="SSF161084">
    <property type="entry name" value="MAPEG domain-like"/>
    <property type="match status" value="1"/>
</dbReference>
<name>A0A382NPK6_9ZZZZ</name>
<dbReference type="InterPro" id="IPR001129">
    <property type="entry name" value="Membr-assoc_MAPEG"/>
</dbReference>
<feature type="transmembrane region" description="Helical" evidence="5">
    <location>
        <begin position="6"/>
        <end position="25"/>
    </location>
</feature>
<evidence type="ECO:0000256" key="3">
    <source>
        <dbReference type="ARBA" id="ARBA00022989"/>
    </source>
</evidence>
<dbReference type="InterPro" id="IPR023352">
    <property type="entry name" value="MAPEG-like_dom_sf"/>
</dbReference>
<evidence type="ECO:0000256" key="4">
    <source>
        <dbReference type="ARBA" id="ARBA00023136"/>
    </source>
</evidence>
<accession>A0A382NPK6</accession>
<evidence type="ECO:0000256" key="2">
    <source>
        <dbReference type="ARBA" id="ARBA00022692"/>
    </source>
</evidence>
<dbReference type="EMBL" id="UINC01101604">
    <property type="protein sequence ID" value="SVC62540.1"/>
    <property type="molecule type" value="Genomic_DNA"/>
</dbReference>
<proteinExistence type="predicted"/>
<evidence type="ECO:0008006" key="7">
    <source>
        <dbReference type="Google" id="ProtNLM"/>
    </source>
</evidence>
<evidence type="ECO:0000256" key="5">
    <source>
        <dbReference type="SAM" id="Phobius"/>
    </source>
</evidence>
<gene>
    <name evidence="6" type="ORF">METZ01_LOCUS315394</name>
</gene>
<dbReference type="AlphaFoldDB" id="A0A382NPK6"/>
<evidence type="ECO:0000256" key="1">
    <source>
        <dbReference type="ARBA" id="ARBA00004370"/>
    </source>
</evidence>
<keyword evidence="3 5" id="KW-1133">Transmembrane helix</keyword>
<reference evidence="6" key="1">
    <citation type="submission" date="2018-05" db="EMBL/GenBank/DDBJ databases">
        <authorList>
            <person name="Lanie J.A."/>
            <person name="Ng W.-L."/>
            <person name="Kazmierczak K.M."/>
            <person name="Andrzejewski T.M."/>
            <person name="Davidsen T.M."/>
            <person name="Wayne K.J."/>
            <person name="Tettelin H."/>
            <person name="Glass J.I."/>
            <person name="Rusch D."/>
            <person name="Podicherti R."/>
            <person name="Tsui H.-C.T."/>
            <person name="Winkler M.E."/>
        </authorList>
    </citation>
    <scope>NUCLEOTIDE SEQUENCE</scope>
</reference>
<sequence>MIDIIVLTLLLALIQIWLLPMLLNLKNMDYLVSNRDEAVAGSVMVERVKRASANLQESLPAFLALAVLAIHQSVDLVTVASAWLALRGAYLAIYAFGITHIRSVVWVGSVACLVYMALAIGGIL</sequence>
<comment type="subcellular location">
    <subcellularLocation>
        <location evidence="1">Membrane</location>
    </subcellularLocation>
</comment>
<protein>
    <recommendedName>
        <fullName evidence="7">MAPEG family protein</fullName>
    </recommendedName>
</protein>
<keyword evidence="2 5" id="KW-0812">Transmembrane</keyword>
<evidence type="ECO:0000313" key="6">
    <source>
        <dbReference type="EMBL" id="SVC62540.1"/>
    </source>
</evidence>
<organism evidence="6">
    <name type="scientific">marine metagenome</name>
    <dbReference type="NCBI Taxonomy" id="408172"/>
    <lineage>
        <taxon>unclassified sequences</taxon>
        <taxon>metagenomes</taxon>
        <taxon>ecological metagenomes</taxon>
    </lineage>
</organism>
<dbReference type="Pfam" id="PF01124">
    <property type="entry name" value="MAPEG"/>
    <property type="match status" value="1"/>
</dbReference>
<feature type="transmembrane region" description="Helical" evidence="5">
    <location>
        <begin position="80"/>
        <end position="97"/>
    </location>
</feature>
<feature type="transmembrane region" description="Helical" evidence="5">
    <location>
        <begin position="104"/>
        <end position="123"/>
    </location>
</feature>
<dbReference type="Gene3D" id="1.20.120.550">
    <property type="entry name" value="Membrane associated eicosanoid/glutathione metabolism-like domain"/>
    <property type="match status" value="1"/>
</dbReference>